<dbReference type="InterPro" id="IPR010090">
    <property type="entry name" value="Phage_tape_meas"/>
</dbReference>
<dbReference type="Pfam" id="PF10145">
    <property type="entry name" value="PhageMin_Tail"/>
    <property type="match status" value="1"/>
</dbReference>
<evidence type="ECO:0000256" key="4">
    <source>
        <dbReference type="SAM" id="Phobius"/>
    </source>
</evidence>
<evidence type="ECO:0000313" key="6">
    <source>
        <dbReference type="EMBL" id="NFV27546.1"/>
    </source>
</evidence>
<evidence type="ECO:0000313" key="7">
    <source>
        <dbReference type="Proteomes" id="UP000486903"/>
    </source>
</evidence>
<evidence type="ECO:0000256" key="1">
    <source>
        <dbReference type="ARBA" id="ARBA00022612"/>
    </source>
</evidence>
<sequence length="1338" mass="145035">MSASEAFKKAWSEIERDSKEKSNKTSDNWSSCSDKLKGIASEAAKIVATSIAGIGTTLGGIGAYAIKVGSDFEAGMSKVKAISGATASDMELLSAKAKEMGASTKFSATESAEAMQYMAMAGWKTEQMIDGIGGIMNLAAADGLDLATTSDIVTDALTAFGLQAKDSTHFADVLAQASSTANTNVSMLGESFKYVAPVCGSMGYTAEDTSIALGIMANSGIKASQAGMTLKNAIVNMASPTSNMQKIMDQYHLSLTNTDGSMKSLKEVMDMLRDKMGGLDQATQAAAASTLFGKESMAGMLAVINASDSDFDKLTDAINNADGAAQQMADTMNDNLQGKITLLKSALEGVGIALYDKFKEPLKDAIDTAADSMSSLVESISGGDLSGSIDKIADGFSKLIINVSDFAANALPTVLEGFAWLLDNSNTIATGIVGIGTAMLTLNVANMINGVVKAFQAARVAEEGLTVAQWLLNAAMDANPIGIVISIIAGLVAAIIYLWNTNEGFRNAIIGAWTAICDAASSIWGSICSFFTETIPAALNACIDFISSNWQNLLLLLVNQFAGAFALLYSNCDGFREFIDQFVQSVCDFFTETIPEALQSTGEWFSQLPNMIAYGLGAAVGAIAEWCVECYDYLSTNIPVWIDSIGTWFSNLPDAISTWLSQTISDIGTWGSNMLNTAINWVSNIISSIGNWFSQLPSSISNGLSSALNALINWGSNMLSSAVSACKEIVDGIVNAFIDLPSKMVEIGKNIVLGIKDGIKNAWDSMTGWIGGLCTSFVDGVKSQFDIHSPSRVMRDQVGKWIPLGIAEGLKATTGNLLDTATDICKQLSNTFTSELNANTAQRYIDTISNWGGSFAVLAEELQNAKDAVEISNAKSIDDNIWYRDAKYRLEDVKSKLEELSETISDTEDKSTKESLQTQQKALQKQQKIIQKEVDYYKEAAQEEIDVCKENAKQQLNIAKEKQSKLEQLIKGVTTALKEQLNQQKEATINAIEAEMDAEEKRYNKKIANIEKSTKRKVEAVQKEIAALDEEKESESRLKEIQESKNNIAVLEAKMANTKSEADKKAYALKIKNAKAELSNKQSDWDREDAKKELQERIDDLNVKADTKKQHLKEDYEETKKHYEKQKKAAENYYKTLLDTDNLNAQARYVLLTNSNEQLVQLLNSYAPNWQNAGQSLADSLINGLNSKKQDMANAVQELTSLRSKQVSGYATGTSYNRLAGTYTVDEKGFELSTNNNPVAYVSKGAGILNHMQSLKAIKDEVSSQVANQMSILRNIVQGQQQQMYALAGAMAGVVNNSSSIREGDINFNVDKYYNNTKSDIKETAEELGFYAQRKKRC</sequence>
<organism evidence="6 7">
    <name type="scientific">Clostridium botulinum</name>
    <dbReference type="NCBI Taxonomy" id="1491"/>
    <lineage>
        <taxon>Bacteria</taxon>
        <taxon>Bacillati</taxon>
        <taxon>Bacillota</taxon>
        <taxon>Clostridia</taxon>
        <taxon>Eubacteriales</taxon>
        <taxon>Clostridiaceae</taxon>
        <taxon>Clostridium</taxon>
    </lineage>
</organism>
<feature type="transmembrane region" description="Helical" evidence="4">
    <location>
        <begin position="481"/>
        <end position="499"/>
    </location>
</feature>
<keyword evidence="2" id="KW-0175">Coiled coil</keyword>
<evidence type="ECO:0000259" key="5">
    <source>
        <dbReference type="Pfam" id="PF10145"/>
    </source>
</evidence>
<proteinExistence type="predicted"/>
<dbReference type="PANTHER" id="PTHR37813:SF1">
    <property type="entry name" value="FELS-2 PROPHAGE PROTEIN"/>
    <property type="match status" value="1"/>
</dbReference>
<dbReference type="PANTHER" id="PTHR37813">
    <property type="entry name" value="FELS-2 PROPHAGE PROTEIN"/>
    <property type="match status" value="1"/>
</dbReference>
<evidence type="ECO:0000256" key="3">
    <source>
        <dbReference type="SAM" id="MobiDB-lite"/>
    </source>
</evidence>
<feature type="coiled-coil region" evidence="2">
    <location>
        <begin position="883"/>
        <end position="1133"/>
    </location>
</feature>
<gene>
    <name evidence="6" type="ORF">FDG31_15535</name>
</gene>
<dbReference type="InterPro" id="IPR016024">
    <property type="entry name" value="ARM-type_fold"/>
</dbReference>
<name>A0A6B4JIS1_CLOBO</name>
<feature type="compositionally biased region" description="Basic and acidic residues" evidence="3">
    <location>
        <begin position="1"/>
        <end position="24"/>
    </location>
</feature>
<evidence type="ECO:0000256" key="2">
    <source>
        <dbReference type="SAM" id="Coils"/>
    </source>
</evidence>
<accession>A0A6B4JIS1</accession>
<protein>
    <submittedName>
        <fullName evidence="6">Phage tail tape measure protein</fullName>
    </submittedName>
</protein>
<feature type="transmembrane region" description="Helical" evidence="4">
    <location>
        <begin position="553"/>
        <end position="570"/>
    </location>
</feature>
<dbReference type="EMBL" id="SXFB01000016">
    <property type="protein sequence ID" value="NFV27546.1"/>
    <property type="molecule type" value="Genomic_DNA"/>
</dbReference>
<dbReference type="Proteomes" id="UP000486903">
    <property type="component" value="Unassembled WGS sequence"/>
</dbReference>
<dbReference type="SUPFAM" id="SSF48371">
    <property type="entry name" value="ARM repeat"/>
    <property type="match status" value="1"/>
</dbReference>
<keyword evidence="1" id="KW-1188">Viral release from host cell</keyword>
<reference evidence="6 7" key="1">
    <citation type="submission" date="2019-04" db="EMBL/GenBank/DDBJ databases">
        <title>Genome sequencing of Clostridium botulinum Groups I-IV and Clostridium butyricum.</title>
        <authorList>
            <person name="Brunt J."/>
            <person name="Van Vliet A.H.M."/>
            <person name="Stringer S.C."/>
            <person name="Carter A.T."/>
            <person name="Peck M.W."/>
        </authorList>
    </citation>
    <scope>NUCLEOTIDE SEQUENCE [LARGE SCALE GENOMIC DNA]</scope>
    <source>
        <strain evidence="6 7">BL81</strain>
    </source>
</reference>
<keyword evidence="4" id="KW-0812">Transmembrane</keyword>
<keyword evidence="4" id="KW-0472">Membrane</keyword>
<comment type="caution">
    <text evidence="6">The sequence shown here is derived from an EMBL/GenBank/DDBJ whole genome shotgun (WGS) entry which is preliminary data.</text>
</comment>
<keyword evidence="4" id="KW-1133">Transmembrane helix</keyword>
<feature type="region of interest" description="Disordered" evidence="3">
    <location>
        <begin position="1"/>
        <end position="30"/>
    </location>
</feature>
<dbReference type="NCBIfam" id="TIGR01760">
    <property type="entry name" value="tape_meas_TP901"/>
    <property type="match status" value="1"/>
</dbReference>
<feature type="domain" description="Phage tail tape measure protein" evidence="5">
    <location>
        <begin position="95"/>
        <end position="293"/>
    </location>
</feature>